<evidence type="ECO:0000256" key="2">
    <source>
        <dbReference type="SAM" id="MobiDB-lite"/>
    </source>
</evidence>
<dbReference type="AlphaFoldDB" id="A0A078AVR8"/>
<feature type="coiled-coil region" evidence="1">
    <location>
        <begin position="327"/>
        <end position="380"/>
    </location>
</feature>
<evidence type="ECO:0000313" key="3">
    <source>
        <dbReference type="EMBL" id="CDW86510.1"/>
    </source>
</evidence>
<name>A0A078AVR8_STYLE</name>
<organism evidence="3 4">
    <name type="scientific">Stylonychia lemnae</name>
    <name type="common">Ciliate</name>
    <dbReference type="NCBI Taxonomy" id="5949"/>
    <lineage>
        <taxon>Eukaryota</taxon>
        <taxon>Sar</taxon>
        <taxon>Alveolata</taxon>
        <taxon>Ciliophora</taxon>
        <taxon>Intramacronucleata</taxon>
        <taxon>Spirotrichea</taxon>
        <taxon>Stichotrichia</taxon>
        <taxon>Sporadotrichida</taxon>
        <taxon>Oxytrichidae</taxon>
        <taxon>Stylonychinae</taxon>
        <taxon>Stylonychia</taxon>
    </lineage>
</organism>
<dbReference type="EMBL" id="CCKQ01014718">
    <property type="protein sequence ID" value="CDW86510.1"/>
    <property type="molecule type" value="Genomic_DNA"/>
</dbReference>
<dbReference type="InParanoid" id="A0A078AVR8"/>
<feature type="compositionally biased region" description="Basic and acidic residues" evidence="2">
    <location>
        <begin position="448"/>
        <end position="463"/>
    </location>
</feature>
<protein>
    <submittedName>
        <fullName evidence="3">Uncharacterized protein</fullName>
    </submittedName>
</protein>
<sequence>MKRITLFSFNVISKTESNPRPQRLSDPNPINSNKGFKKNKISSQQQQQHISTLKDIEGLQNSDSQIHSNKNEDHQQNKSGDLEKKNQNPFINNLNLEKQSLKCSQSQSNFFLNSGRLDFNNQDQHINARKQSQKNNDLEINSLKNQRFSLQSNFNYAPQPGKFSLSKFGDPSSPKVQPENQFFQNLNKESLTQNQKSQSIFDRLYRSSQNMPLKRINSNAILSDQYGPTSNGMLSDNKQKVQNSNRNGNTALKNNMSNIKSFETGDCSISNRQSKNLQFSDFTKAVNHQRYSTEDQALLSRSNLLYNSKSLAQLKTTNELSPKNKDHKEFLRHQREYEEKLREVKEQRLHEDQIMREEILEKQKLAKQESQMNYKDLMERRLLRSKITKTLKVHQNNLCKKQNRRKERLQYIKIKAGQGIQEMEDRYDHMKHHQNQKQATENSEEDENPLKKKLISEESDGRPKSTIVRMRFQEQDPNEIIVNKFNDQELQMINEDPNYFIKSKKIRNNIHLFESNEDEFSEDKNSKIRGKIIKDGFFSKEKEDRVWEQIQEFETKYGIDHMPDWMLRQYRRQQEKRFGGSHVFQHSLTSPMSKNNFERESITQSTQRKKSLWKMNLTGLNTQQYQQNVQGPAIFSMRVHDPHEQKRKQEQILLSIQKTEELKRQSVLEKYQKKLRQAENQKEEERRKRLTQMIEKRQKSIQKQDKIEKHQFQMQEEKALETKYLTKVKDQMQKISTKENKMKEQIQKLLPLKLHLKDWQSKLKLDEKLDDSYERRVSKTKEEKFDKLIEQLYSMEWTKLREENAMEFQYMKNNVFRKIEKAENIINNL</sequence>
<gene>
    <name evidence="3" type="primary">Contig9559.g10221</name>
    <name evidence="3" type="ORF">STYLEM_15605</name>
</gene>
<feature type="compositionally biased region" description="Polar residues" evidence="2">
    <location>
        <begin position="59"/>
        <end position="68"/>
    </location>
</feature>
<keyword evidence="1" id="KW-0175">Coiled coil</keyword>
<evidence type="ECO:0000313" key="4">
    <source>
        <dbReference type="Proteomes" id="UP000039865"/>
    </source>
</evidence>
<evidence type="ECO:0000256" key="1">
    <source>
        <dbReference type="SAM" id="Coils"/>
    </source>
</evidence>
<accession>A0A078AVR8</accession>
<feature type="region of interest" description="Disordered" evidence="2">
    <location>
        <begin position="15"/>
        <end position="87"/>
    </location>
</feature>
<proteinExistence type="predicted"/>
<feature type="compositionally biased region" description="Basic and acidic residues" evidence="2">
    <location>
        <begin position="69"/>
        <end position="86"/>
    </location>
</feature>
<dbReference type="Proteomes" id="UP000039865">
    <property type="component" value="Unassembled WGS sequence"/>
</dbReference>
<feature type="region of interest" description="Disordered" evidence="2">
    <location>
        <begin position="428"/>
        <end position="463"/>
    </location>
</feature>
<feature type="coiled-coil region" evidence="1">
    <location>
        <begin position="664"/>
        <end position="700"/>
    </location>
</feature>
<keyword evidence="4" id="KW-1185">Reference proteome</keyword>
<reference evidence="3 4" key="1">
    <citation type="submission" date="2014-06" db="EMBL/GenBank/DDBJ databases">
        <authorList>
            <person name="Swart Estienne"/>
        </authorList>
    </citation>
    <scope>NUCLEOTIDE SEQUENCE [LARGE SCALE GENOMIC DNA]</scope>
    <source>
        <strain evidence="3 4">130c</strain>
    </source>
</reference>